<keyword evidence="4" id="KW-1185">Reference proteome</keyword>
<reference evidence="3 4" key="2">
    <citation type="submission" date="2014-03" db="EMBL/GenBank/DDBJ databases">
        <title>The Genome Sequence of Anncaliia algerae insect isolate PRA339.</title>
        <authorList>
            <consortium name="The Broad Institute Genome Sequencing Platform"/>
            <consortium name="The Broad Institute Genome Sequencing Center for Infectious Disease"/>
            <person name="Cuomo C."/>
            <person name="Becnel J."/>
            <person name="Sanscrainte N."/>
            <person name="Walker B."/>
            <person name="Young S.K."/>
            <person name="Zeng Q."/>
            <person name="Gargeya S."/>
            <person name="Fitzgerald M."/>
            <person name="Haas B."/>
            <person name="Abouelleil A."/>
            <person name="Alvarado L."/>
            <person name="Arachchi H.M."/>
            <person name="Berlin A.M."/>
            <person name="Chapman S.B."/>
            <person name="Dewar J."/>
            <person name="Goldberg J."/>
            <person name="Griggs A."/>
            <person name="Gujja S."/>
            <person name="Hansen M."/>
            <person name="Howarth C."/>
            <person name="Imamovic A."/>
            <person name="Larimer J."/>
            <person name="McCowan C."/>
            <person name="Murphy C."/>
            <person name="Neiman D."/>
            <person name="Pearson M."/>
            <person name="Priest M."/>
            <person name="Roberts A."/>
            <person name="Saif S."/>
            <person name="Shea T."/>
            <person name="Sisk P."/>
            <person name="Sykes S."/>
            <person name="Wortman J."/>
            <person name="Nusbaum C."/>
            <person name="Birren B."/>
        </authorList>
    </citation>
    <scope>NUCLEOTIDE SEQUENCE [LARGE SCALE GENOMIC DNA]</scope>
    <source>
        <strain evidence="3 4">PRA339</strain>
    </source>
</reference>
<dbReference type="EMBL" id="KK365162">
    <property type="protein sequence ID" value="KCZ80797.1"/>
    <property type="molecule type" value="Genomic_DNA"/>
</dbReference>
<dbReference type="HOGENOM" id="CLU_1554862_0_0_1"/>
<gene>
    <name evidence="3" type="ORF">H312_01804</name>
</gene>
<evidence type="ECO:0000313" key="3">
    <source>
        <dbReference type="EMBL" id="KCZ80797.1"/>
    </source>
</evidence>
<evidence type="ECO:0000256" key="1">
    <source>
        <dbReference type="SAM" id="Phobius"/>
    </source>
</evidence>
<feature type="chain" id="PRO_5001576808" description="Extracellular membrane protein CFEM domain-containing protein" evidence="2">
    <location>
        <begin position="17"/>
        <end position="211"/>
    </location>
</feature>
<evidence type="ECO:0000313" key="4">
    <source>
        <dbReference type="Proteomes" id="UP000030655"/>
    </source>
</evidence>
<feature type="signal peptide" evidence="2">
    <location>
        <begin position="1"/>
        <end position="16"/>
    </location>
</feature>
<dbReference type="VEuPathDB" id="MicrosporidiaDB:H312_01804"/>
<reference evidence="4" key="1">
    <citation type="submission" date="2013-02" db="EMBL/GenBank/DDBJ databases">
        <authorList>
            <consortium name="The Broad Institute Genome Sequencing Platform"/>
            <person name="Cuomo C."/>
            <person name="Becnel J."/>
            <person name="Sanscrainte N."/>
            <person name="Walker B."/>
            <person name="Young S.K."/>
            <person name="Zeng Q."/>
            <person name="Gargeya S."/>
            <person name="Fitzgerald M."/>
            <person name="Haas B."/>
            <person name="Abouelleil A."/>
            <person name="Alvarado L."/>
            <person name="Arachchi H.M."/>
            <person name="Berlin A.M."/>
            <person name="Chapman S.B."/>
            <person name="Dewar J."/>
            <person name="Goldberg J."/>
            <person name="Griggs A."/>
            <person name="Gujja S."/>
            <person name="Hansen M."/>
            <person name="Howarth C."/>
            <person name="Imamovic A."/>
            <person name="Larimer J."/>
            <person name="McCowan C."/>
            <person name="Murphy C."/>
            <person name="Neiman D."/>
            <person name="Pearson M."/>
            <person name="Priest M."/>
            <person name="Roberts A."/>
            <person name="Saif S."/>
            <person name="Shea T."/>
            <person name="Sisk P."/>
            <person name="Sykes S."/>
            <person name="Wortman J."/>
            <person name="Nusbaum C."/>
            <person name="Birren B."/>
        </authorList>
    </citation>
    <scope>NUCLEOTIDE SEQUENCE [LARGE SCALE GENOMIC DNA]</scope>
    <source>
        <strain evidence="4">PRA339</strain>
    </source>
</reference>
<name>A0A059F111_9MICR</name>
<protein>
    <recommendedName>
        <fullName evidence="5">Extracellular membrane protein CFEM domain-containing protein</fullName>
    </recommendedName>
</protein>
<dbReference type="Proteomes" id="UP000030655">
    <property type="component" value="Unassembled WGS sequence"/>
</dbReference>
<evidence type="ECO:0008006" key="5">
    <source>
        <dbReference type="Google" id="ProtNLM"/>
    </source>
</evidence>
<feature type="transmembrane region" description="Helical" evidence="1">
    <location>
        <begin position="157"/>
        <end position="182"/>
    </location>
</feature>
<evidence type="ECO:0000256" key="2">
    <source>
        <dbReference type="SAM" id="SignalP"/>
    </source>
</evidence>
<accession>A0A059F111</accession>
<dbReference type="OrthoDB" id="10352977at2759"/>
<keyword evidence="1" id="KW-0472">Membrane</keyword>
<keyword evidence="1" id="KW-1133">Transmembrane helix</keyword>
<keyword evidence="1" id="KW-0812">Transmembrane</keyword>
<organism evidence="3 4">
    <name type="scientific">Anncaliia algerae PRA339</name>
    <dbReference type="NCBI Taxonomy" id="1288291"/>
    <lineage>
        <taxon>Eukaryota</taxon>
        <taxon>Fungi</taxon>
        <taxon>Fungi incertae sedis</taxon>
        <taxon>Microsporidia</taxon>
        <taxon>Tubulinosematoidea</taxon>
        <taxon>Tubulinosematidae</taxon>
        <taxon>Anncaliia</taxon>
    </lineage>
</organism>
<dbReference type="AlphaFoldDB" id="A0A059F111"/>
<sequence>MFKLQFFIFLIASVITTENIPLITNPTNQNPAIPFESSGMNIEYSTEPEYQDIEKCGNQENSFRSIILDHFNCWCDTIFKTNISKNTLCNDNTDCGSEQIDICNLNETLLSNNCNSSVVEKYFPKVIQAFNSGAVQNISKGTVENRNEDGLYDATTLIYSILCVLILIMLLILCCFFTFVLYKKYRKTDYTGVNPNDNEAINDQNIELKNI</sequence>
<keyword evidence="2" id="KW-0732">Signal</keyword>
<proteinExistence type="predicted"/>